<reference evidence="2 3" key="1">
    <citation type="submission" date="2023-01" db="EMBL/GenBank/DDBJ databases">
        <title>Psychroserpens ponticola sp. nov., isolated from seawater.</title>
        <authorList>
            <person name="Kristyanto S."/>
            <person name="Jung J."/>
            <person name="Kim J.M."/>
            <person name="Jeon C.O."/>
        </authorList>
    </citation>
    <scope>NUCLEOTIDE SEQUENCE [LARGE SCALE GENOMIC DNA]</scope>
    <source>
        <strain evidence="2 3">MSW6</strain>
    </source>
</reference>
<feature type="signal peptide" evidence="1">
    <location>
        <begin position="1"/>
        <end position="20"/>
    </location>
</feature>
<dbReference type="RefSeq" id="WP_249997129.1">
    <property type="nucleotide sequence ID" value="NZ_CP116221.1"/>
</dbReference>
<gene>
    <name evidence="2" type="ORF">MUN68_009785</name>
</gene>
<feature type="chain" id="PRO_5047470172" description="WG repeat-containing protein" evidence="1">
    <location>
        <begin position="21"/>
        <end position="228"/>
    </location>
</feature>
<keyword evidence="3" id="KW-1185">Reference proteome</keyword>
<sequence length="228" mass="26153">MKKQLLFIAAMLIGLTSATATTAGHAVSNREDYNTTRYRFAEPIVFIERGVEFLIFPDGSFDFNTEIENNTSNMYYRSNTKRSSVNTTYGAPGTINRVHYSNSRPRGIIITHDNNGQVRRIGNVFINYDREGRIKRAGSVYMSYQRSNGLLKQVGGLRINYNRWGEIVHVSGNVNRFNTDTNYGVGSGHGGNNYFGYNDVEDYDDDYYYYRKNGKIKKTKKNKEYKQS</sequence>
<name>A0ABY7RUB9_9FLAO</name>
<evidence type="ECO:0000256" key="1">
    <source>
        <dbReference type="SAM" id="SignalP"/>
    </source>
</evidence>
<dbReference type="EMBL" id="CP116221">
    <property type="protein sequence ID" value="WCO00362.1"/>
    <property type="molecule type" value="Genomic_DNA"/>
</dbReference>
<protein>
    <recommendedName>
        <fullName evidence="4">WG repeat-containing protein</fullName>
    </recommendedName>
</protein>
<dbReference type="Proteomes" id="UP001202717">
    <property type="component" value="Chromosome"/>
</dbReference>
<evidence type="ECO:0000313" key="3">
    <source>
        <dbReference type="Proteomes" id="UP001202717"/>
    </source>
</evidence>
<evidence type="ECO:0008006" key="4">
    <source>
        <dbReference type="Google" id="ProtNLM"/>
    </source>
</evidence>
<evidence type="ECO:0000313" key="2">
    <source>
        <dbReference type="EMBL" id="WCO00362.1"/>
    </source>
</evidence>
<proteinExistence type="predicted"/>
<keyword evidence="1" id="KW-0732">Signal</keyword>
<accession>A0ABY7RUB9</accession>
<organism evidence="2 3">
    <name type="scientific">Psychroserpens ponticola</name>
    <dbReference type="NCBI Taxonomy" id="2932268"/>
    <lineage>
        <taxon>Bacteria</taxon>
        <taxon>Pseudomonadati</taxon>
        <taxon>Bacteroidota</taxon>
        <taxon>Flavobacteriia</taxon>
        <taxon>Flavobacteriales</taxon>
        <taxon>Flavobacteriaceae</taxon>
        <taxon>Psychroserpens</taxon>
    </lineage>
</organism>